<dbReference type="Proteomes" id="UP001597541">
    <property type="component" value="Unassembled WGS sequence"/>
</dbReference>
<accession>A0ABW5PG30</accession>
<protein>
    <submittedName>
        <fullName evidence="2">YtpI family protein</fullName>
    </submittedName>
</protein>
<evidence type="ECO:0000256" key="1">
    <source>
        <dbReference type="SAM" id="Phobius"/>
    </source>
</evidence>
<organism evidence="2 3">
    <name type="scientific">Paenibacillus gansuensis</name>
    <dbReference type="NCBI Taxonomy" id="306542"/>
    <lineage>
        <taxon>Bacteria</taxon>
        <taxon>Bacillati</taxon>
        <taxon>Bacillota</taxon>
        <taxon>Bacilli</taxon>
        <taxon>Bacillales</taxon>
        <taxon>Paenibacillaceae</taxon>
        <taxon>Paenibacillus</taxon>
    </lineage>
</organism>
<gene>
    <name evidence="2" type="ORF">ACFSUF_13745</name>
</gene>
<keyword evidence="1" id="KW-1133">Transmembrane helix</keyword>
<name>A0ABW5PG30_9BACL</name>
<feature type="transmembrane region" description="Helical" evidence="1">
    <location>
        <begin position="67"/>
        <end position="87"/>
    </location>
</feature>
<sequence>MVQAVYYFFLLLIIISAVFSVFNSFKSRRQTDPSLKGLYAARTNISMGALLIVISIMQLFLFQGSSLRVIIGVLFLLMGVFNLFAGIRNHSYFSKMQR</sequence>
<dbReference type="Pfam" id="PF14007">
    <property type="entry name" value="YtpI"/>
    <property type="match status" value="1"/>
</dbReference>
<feature type="transmembrane region" description="Helical" evidence="1">
    <location>
        <begin position="37"/>
        <end position="61"/>
    </location>
</feature>
<dbReference type="EMBL" id="JBHUME010000008">
    <property type="protein sequence ID" value="MFD2613490.1"/>
    <property type="molecule type" value="Genomic_DNA"/>
</dbReference>
<dbReference type="RefSeq" id="WP_377603483.1">
    <property type="nucleotide sequence ID" value="NZ_JBHUME010000008.1"/>
</dbReference>
<evidence type="ECO:0000313" key="3">
    <source>
        <dbReference type="Proteomes" id="UP001597541"/>
    </source>
</evidence>
<keyword evidence="3" id="KW-1185">Reference proteome</keyword>
<dbReference type="InterPro" id="IPR025618">
    <property type="entry name" value="YtpI"/>
</dbReference>
<evidence type="ECO:0000313" key="2">
    <source>
        <dbReference type="EMBL" id="MFD2613490.1"/>
    </source>
</evidence>
<comment type="caution">
    <text evidence="2">The sequence shown here is derived from an EMBL/GenBank/DDBJ whole genome shotgun (WGS) entry which is preliminary data.</text>
</comment>
<keyword evidence="1" id="KW-0812">Transmembrane</keyword>
<proteinExistence type="predicted"/>
<reference evidence="3" key="1">
    <citation type="journal article" date="2019" name="Int. J. Syst. Evol. Microbiol.">
        <title>The Global Catalogue of Microorganisms (GCM) 10K type strain sequencing project: providing services to taxonomists for standard genome sequencing and annotation.</title>
        <authorList>
            <consortium name="The Broad Institute Genomics Platform"/>
            <consortium name="The Broad Institute Genome Sequencing Center for Infectious Disease"/>
            <person name="Wu L."/>
            <person name="Ma J."/>
        </authorList>
    </citation>
    <scope>NUCLEOTIDE SEQUENCE [LARGE SCALE GENOMIC DNA]</scope>
    <source>
        <strain evidence="3">KCTC 3950</strain>
    </source>
</reference>
<keyword evidence="1" id="KW-0472">Membrane</keyword>
<feature type="transmembrane region" description="Helical" evidence="1">
    <location>
        <begin position="6"/>
        <end position="25"/>
    </location>
</feature>